<proteinExistence type="predicted"/>
<dbReference type="Proteomes" id="UP000425960">
    <property type="component" value="Chromosome"/>
</dbReference>
<gene>
    <name evidence="1" type="ORF">DSCO28_27320</name>
</gene>
<accession>A0A5K7ZLZ8</accession>
<dbReference type="EMBL" id="AP021876">
    <property type="protein sequence ID" value="BBO82166.1"/>
    <property type="molecule type" value="Genomic_DNA"/>
</dbReference>
<organism evidence="1 2">
    <name type="scientific">Desulfosarcina ovata subsp. sediminis</name>
    <dbReference type="NCBI Taxonomy" id="885957"/>
    <lineage>
        <taxon>Bacteria</taxon>
        <taxon>Pseudomonadati</taxon>
        <taxon>Thermodesulfobacteriota</taxon>
        <taxon>Desulfobacteria</taxon>
        <taxon>Desulfobacterales</taxon>
        <taxon>Desulfosarcinaceae</taxon>
        <taxon>Desulfosarcina</taxon>
    </lineage>
</organism>
<sequence length="90" mass="10269">MQNEADCCQANPLQKVDQLYAELVSHYDNAKDGEIRAAAKLLIVALEKLQHHGGPDWMCLVNEYIALINDNPRKFDRIIRSQRYPGTSQN</sequence>
<dbReference type="RefSeq" id="WP_155310580.1">
    <property type="nucleotide sequence ID" value="NZ_AP021876.1"/>
</dbReference>
<name>A0A5K7ZLZ8_9BACT</name>
<reference evidence="1 2" key="1">
    <citation type="submission" date="2019-11" db="EMBL/GenBank/DDBJ databases">
        <title>Comparative genomics of hydrocarbon-degrading Desulfosarcina strains.</title>
        <authorList>
            <person name="Watanabe M."/>
            <person name="Kojima H."/>
            <person name="Fukui M."/>
        </authorList>
    </citation>
    <scope>NUCLEOTIDE SEQUENCE [LARGE SCALE GENOMIC DNA]</scope>
    <source>
        <strain evidence="1 2">28bB2T</strain>
    </source>
</reference>
<evidence type="ECO:0000313" key="2">
    <source>
        <dbReference type="Proteomes" id="UP000425960"/>
    </source>
</evidence>
<dbReference type="KEGG" id="dov:DSCO28_27320"/>
<dbReference type="AlphaFoldDB" id="A0A5K7ZLZ8"/>
<evidence type="ECO:0000313" key="1">
    <source>
        <dbReference type="EMBL" id="BBO82166.1"/>
    </source>
</evidence>
<protein>
    <submittedName>
        <fullName evidence="1">Uncharacterized protein</fullName>
    </submittedName>
</protein>